<organism evidence="1 2">
    <name type="scientific">Macrostomum lignano</name>
    <dbReference type="NCBI Taxonomy" id="282301"/>
    <lineage>
        <taxon>Eukaryota</taxon>
        <taxon>Metazoa</taxon>
        <taxon>Spiralia</taxon>
        <taxon>Lophotrochozoa</taxon>
        <taxon>Platyhelminthes</taxon>
        <taxon>Rhabditophora</taxon>
        <taxon>Macrostomorpha</taxon>
        <taxon>Macrostomida</taxon>
        <taxon>Macrostomidae</taxon>
        <taxon>Macrostomum</taxon>
    </lineage>
</organism>
<dbReference type="AlphaFoldDB" id="A0A1I8I1M7"/>
<dbReference type="Pfam" id="PF15396">
    <property type="entry name" value="FAM60A"/>
    <property type="match status" value="1"/>
</dbReference>
<keyword evidence="1" id="KW-1185">Reference proteome</keyword>
<dbReference type="InterPro" id="IPR026065">
    <property type="entry name" value="FAM60A"/>
</dbReference>
<dbReference type="Proteomes" id="UP000095280">
    <property type="component" value="Unplaced"/>
</dbReference>
<reference evidence="2" key="1">
    <citation type="submission" date="2016-11" db="UniProtKB">
        <authorList>
            <consortium name="WormBaseParasite"/>
        </authorList>
    </citation>
    <scope>IDENTIFICATION</scope>
</reference>
<dbReference type="PANTHER" id="PTHR13422">
    <property type="entry name" value="SIN3-HDAC COMPLEX-ASSOCIATED FACTOR"/>
    <property type="match status" value="1"/>
</dbReference>
<protein>
    <submittedName>
        <fullName evidence="2">Protein FAM60A</fullName>
    </submittedName>
</protein>
<dbReference type="STRING" id="282301.A0A1I8I1M7"/>
<dbReference type="OrthoDB" id="10023333at2759"/>
<accession>A0A1I8I1M7</accession>
<dbReference type="GO" id="GO:0030336">
    <property type="term" value="P:negative regulation of cell migration"/>
    <property type="evidence" value="ECO:0007669"/>
    <property type="project" value="TreeGrafter"/>
</dbReference>
<proteinExistence type="predicted"/>
<dbReference type="WBParaSite" id="maker-uti_cns_0009071-snap-gene-0.6-mRNA-1">
    <property type="protein sequence ID" value="maker-uti_cns_0009071-snap-gene-0.6-mRNA-1"/>
    <property type="gene ID" value="maker-uti_cns_0009071-snap-gene-0.6"/>
</dbReference>
<evidence type="ECO:0000313" key="2">
    <source>
        <dbReference type="WBParaSite" id="maker-uti_cns_0009071-snap-gene-0.6-mRNA-1"/>
    </source>
</evidence>
<dbReference type="GO" id="GO:0070822">
    <property type="term" value="C:Sin3-type complex"/>
    <property type="evidence" value="ECO:0007669"/>
    <property type="project" value="TreeGrafter"/>
</dbReference>
<name>A0A1I8I1M7_9PLAT</name>
<dbReference type="PANTHER" id="PTHR13422:SF12">
    <property type="entry name" value="SIN3-HDAC COMPLEX-ASSOCIATED FACTOR"/>
    <property type="match status" value="1"/>
</dbReference>
<sequence>MKQQFRHKDGCCICATKSSTTRFQLSTDYEANFAQVFGAKARNRSGHICNACILCVRRGCGGGSPSYAGSGINKAPYANVVDSRRGTGPKHMKQISKRNRRRELREAAAAKQANGGASGGGGGSGTSGGSANGKLQQLAEAAGVSVDLSVSASAAGLVGLNGGPSGGGCSGNGGAVNGSGSAAMPRQIGQDGEFRTPLAPPSNGATGRRRQQYYKKRVIMQPVKIPDSKEIGELFQDVMQSRCMAQSDGPLSFQQVHSAFLTTKRRRLLASSGSETASVTSTEAPESFTSDTPSAGSIGLQL</sequence>
<evidence type="ECO:0000313" key="1">
    <source>
        <dbReference type="Proteomes" id="UP000095280"/>
    </source>
</evidence>